<evidence type="ECO:0000313" key="2">
    <source>
        <dbReference type="EMBL" id="SVB10657.1"/>
    </source>
</evidence>
<accession>A0A382BBR8</accession>
<dbReference type="AlphaFoldDB" id="A0A382BBR8"/>
<keyword evidence="1" id="KW-1133">Transmembrane helix</keyword>
<dbReference type="InterPro" id="IPR010787">
    <property type="entry name" value="DUF1385"/>
</dbReference>
<gene>
    <name evidence="2" type="ORF">METZ01_LOCUS163511</name>
</gene>
<name>A0A382BBR8_9ZZZZ</name>
<feature type="transmembrane region" description="Helical" evidence="1">
    <location>
        <begin position="140"/>
        <end position="164"/>
    </location>
</feature>
<feature type="transmembrane region" description="Helical" evidence="1">
    <location>
        <begin position="107"/>
        <end position="128"/>
    </location>
</feature>
<organism evidence="2">
    <name type="scientific">marine metagenome</name>
    <dbReference type="NCBI Taxonomy" id="408172"/>
    <lineage>
        <taxon>unclassified sequences</taxon>
        <taxon>metagenomes</taxon>
        <taxon>ecological metagenomes</taxon>
    </lineage>
</organism>
<keyword evidence="1" id="KW-0812">Transmembrane</keyword>
<feature type="transmembrane region" description="Helical" evidence="1">
    <location>
        <begin position="209"/>
        <end position="235"/>
    </location>
</feature>
<feature type="transmembrane region" description="Helical" evidence="1">
    <location>
        <begin position="241"/>
        <end position="259"/>
    </location>
</feature>
<evidence type="ECO:0000256" key="1">
    <source>
        <dbReference type="SAM" id="Phobius"/>
    </source>
</evidence>
<dbReference type="PANTHER" id="PTHR42867">
    <property type="entry name" value="MEMBRANE PROTEIN-RELATED"/>
    <property type="match status" value="1"/>
</dbReference>
<keyword evidence="1" id="KW-0472">Membrane</keyword>
<proteinExistence type="predicted"/>
<dbReference type="Pfam" id="PF07136">
    <property type="entry name" value="DUF1385"/>
    <property type="match status" value="1"/>
</dbReference>
<sequence>MRTLFNTLFIMKPSILVGGQAVIEGVMMRVPGAVAVAVRAPNGKIRIKRKPFFSVTEKSEFWKKPILRGVASLFEAIKLGYSTLQWSADIAIPPDESDKKQSKLADVFTIFISAGLALSLFLIIPMWITTNFLNFEKDALWFNIISGGFRIVFFIIYLVLISLLKDIQRLFQYHGSEHRVIYNFESGKELNIQNAQSFPNQHPRCGTSFLFIVLLSAILIFALVDTVIISVMGTISLPIRLLFHIPLIPFVSGIGYEIIKLTARKESLLFRILRKPGLWLQNITTSHPEDDMVEVAIEALKSAFGDEYEKISGKKYIAEAIG</sequence>
<evidence type="ECO:0008006" key="3">
    <source>
        <dbReference type="Google" id="ProtNLM"/>
    </source>
</evidence>
<reference evidence="2" key="1">
    <citation type="submission" date="2018-05" db="EMBL/GenBank/DDBJ databases">
        <authorList>
            <person name="Lanie J.A."/>
            <person name="Ng W.-L."/>
            <person name="Kazmierczak K.M."/>
            <person name="Andrzejewski T.M."/>
            <person name="Davidsen T.M."/>
            <person name="Wayne K.J."/>
            <person name="Tettelin H."/>
            <person name="Glass J.I."/>
            <person name="Rusch D."/>
            <person name="Podicherti R."/>
            <person name="Tsui H.-C.T."/>
            <person name="Winkler M.E."/>
        </authorList>
    </citation>
    <scope>NUCLEOTIDE SEQUENCE</scope>
</reference>
<dbReference type="PANTHER" id="PTHR42867:SF1">
    <property type="entry name" value="MEMBRANE PROTEIN-RELATED"/>
    <property type="match status" value="1"/>
</dbReference>
<protein>
    <recommendedName>
        <fullName evidence="3">Metal-dependent enzyme</fullName>
    </recommendedName>
</protein>
<dbReference type="EMBL" id="UINC01028877">
    <property type="protein sequence ID" value="SVB10657.1"/>
    <property type="molecule type" value="Genomic_DNA"/>
</dbReference>